<feature type="non-terminal residue" evidence="1">
    <location>
        <position position="1"/>
    </location>
</feature>
<protein>
    <submittedName>
        <fullName evidence="1">Propionate kinase</fullName>
    </submittedName>
</protein>
<keyword evidence="1" id="KW-0418">Kinase</keyword>
<accession>A0A659RAD8</accession>
<keyword evidence="1" id="KW-0808">Transferase</keyword>
<dbReference type="AlphaFoldDB" id="A0A659RAD8"/>
<evidence type="ECO:0000313" key="2">
    <source>
        <dbReference type="Proteomes" id="UP000298491"/>
    </source>
</evidence>
<dbReference type="EMBL" id="PYKB01000453">
    <property type="protein sequence ID" value="TGC98569.1"/>
    <property type="molecule type" value="Genomic_DNA"/>
</dbReference>
<name>A0A659RAD8_SALET</name>
<reference evidence="1 2" key="1">
    <citation type="submission" date="2018-03" db="EMBL/GenBank/DDBJ databases">
        <title>Non-Typhoidal Salmonella genome sequencing and assembly.</title>
        <authorList>
            <person name="Matchawe C."/>
        </authorList>
    </citation>
    <scope>NUCLEOTIDE SEQUENCE [LARGE SCALE GENOMIC DNA]</scope>
    <source>
        <strain evidence="1 2">35dea</strain>
    </source>
</reference>
<comment type="caution">
    <text evidence="1">The sequence shown here is derived from an EMBL/GenBank/DDBJ whole genome shotgun (WGS) entry which is preliminary data.</text>
</comment>
<dbReference type="Proteomes" id="UP000298491">
    <property type="component" value="Unassembled WGS sequence"/>
</dbReference>
<evidence type="ECO:0000313" key="1">
    <source>
        <dbReference type="EMBL" id="TGC98569.1"/>
    </source>
</evidence>
<dbReference type="GO" id="GO:0016301">
    <property type="term" value="F:kinase activity"/>
    <property type="evidence" value="ECO:0007669"/>
    <property type="project" value="UniProtKB-KW"/>
</dbReference>
<sequence>SHDIFAVIPTKEEKMIALDAMHLGNVKAPVEFA</sequence>
<proteinExistence type="predicted"/>
<organism evidence="1 2">
    <name type="scientific">Salmonella enterica subsp. enterica serovar Wilhelmsburg</name>
    <dbReference type="NCBI Taxonomy" id="1960126"/>
    <lineage>
        <taxon>Bacteria</taxon>
        <taxon>Pseudomonadati</taxon>
        <taxon>Pseudomonadota</taxon>
        <taxon>Gammaproteobacteria</taxon>
        <taxon>Enterobacterales</taxon>
        <taxon>Enterobacteriaceae</taxon>
        <taxon>Salmonella</taxon>
    </lineage>
</organism>
<gene>
    <name evidence="1" type="ORF">C9F09_05635</name>
</gene>